<keyword evidence="1" id="KW-0175">Coiled coil</keyword>
<gene>
    <name evidence="2" type="ORF">IAB89_09270</name>
</gene>
<sequence length="696" mass="75199">MYINSKNKQLQLEPLRGIITQGEKLADTVTFALPNVYGNLTLSSLGWSIRAASEKNTLATASLTVSVMEDKCLLSWEVSSDFTAVSGALSLMLVGTDGDGKIVIKFPGDSPIWVRDSETGEYSPPEDAIENALNGLQSAEEALKNAIEALQSIGVNLKILGWYPTLEALQAAVKNPSPGDIYGIGDPTVLYVWTGSAWTQLPGVFVQPSGFNFLVNSRFAYNSRNQQSYTAQAWTVDGWFSPSGSATITLSSGVTVTNAIAVAQPIQYPEQLFGKQATFSVKDADAIYTVTATMPSSAQGTDAQIAAQATPWGDIAIWNISSLSAFAVVISVSSAATLEAAKLELGATSTLAADLAQGQDEAVEQLRLDMYDLDPGRPAYILTQNENLLDNWYFVGGGSQQRGGQFPINQRGQTSYTGSVYGIDRWRNLRPTTTIQLLSFGLQISDTSNIEGGLVQYLESNFSGKKVTLSLLISQITGSVRLWARNNSTWETYGNIADASSPGLLSLTADITDYSSGNLAFYLDFSSSSSSQNSVTITAAKLELGTRSTLARLVDGEWALNDPPPNFQQELAKCQRYQVNLLDPLFPDQSYLGVFMCPMEKKVYGKVFCPVSMRSGVIPTVVSDCSVDSPFYLYGIFSGGYEEHVAVTKLTTYSADGTGVILRAEVEDPEKLVFGEIYTLYITNQNARTCLLDANL</sequence>
<reference evidence="2" key="1">
    <citation type="submission" date="2020-10" db="EMBL/GenBank/DDBJ databases">
        <authorList>
            <person name="Gilroy R."/>
        </authorList>
    </citation>
    <scope>NUCLEOTIDE SEQUENCE</scope>
    <source>
        <strain evidence="2">ChiSxjej1B13-7958</strain>
    </source>
</reference>
<name>A0A9D1ANR5_9FIRM</name>
<organism evidence="2 3">
    <name type="scientific">Candidatus Caccousia avicola</name>
    <dbReference type="NCBI Taxonomy" id="2840721"/>
    <lineage>
        <taxon>Bacteria</taxon>
        <taxon>Bacillati</taxon>
        <taxon>Bacillota</taxon>
        <taxon>Clostridia</taxon>
        <taxon>Eubacteriales</taxon>
        <taxon>Oscillospiraceae</taxon>
        <taxon>Oscillospiraceae incertae sedis</taxon>
        <taxon>Candidatus Caccousia</taxon>
    </lineage>
</organism>
<feature type="coiled-coil region" evidence="1">
    <location>
        <begin position="129"/>
        <end position="156"/>
    </location>
</feature>
<dbReference type="EMBL" id="DVGZ01000101">
    <property type="protein sequence ID" value="HIR47824.1"/>
    <property type="molecule type" value="Genomic_DNA"/>
</dbReference>
<evidence type="ECO:0000313" key="2">
    <source>
        <dbReference type="EMBL" id="HIR47824.1"/>
    </source>
</evidence>
<dbReference type="AlphaFoldDB" id="A0A9D1ANR5"/>
<proteinExistence type="predicted"/>
<evidence type="ECO:0000313" key="3">
    <source>
        <dbReference type="Proteomes" id="UP000824242"/>
    </source>
</evidence>
<protein>
    <submittedName>
        <fullName evidence="2">Uncharacterized protein</fullName>
    </submittedName>
</protein>
<reference evidence="2" key="2">
    <citation type="journal article" date="2021" name="PeerJ">
        <title>Extensive microbial diversity within the chicken gut microbiome revealed by metagenomics and culture.</title>
        <authorList>
            <person name="Gilroy R."/>
            <person name="Ravi A."/>
            <person name="Getino M."/>
            <person name="Pursley I."/>
            <person name="Horton D.L."/>
            <person name="Alikhan N.F."/>
            <person name="Baker D."/>
            <person name="Gharbi K."/>
            <person name="Hall N."/>
            <person name="Watson M."/>
            <person name="Adriaenssens E.M."/>
            <person name="Foster-Nyarko E."/>
            <person name="Jarju S."/>
            <person name="Secka A."/>
            <person name="Antonio M."/>
            <person name="Oren A."/>
            <person name="Chaudhuri R.R."/>
            <person name="La Ragione R."/>
            <person name="Hildebrand F."/>
            <person name="Pallen M.J."/>
        </authorList>
    </citation>
    <scope>NUCLEOTIDE SEQUENCE</scope>
    <source>
        <strain evidence="2">ChiSxjej1B13-7958</strain>
    </source>
</reference>
<evidence type="ECO:0000256" key="1">
    <source>
        <dbReference type="SAM" id="Coils"/>
    </source>
</evidence>
<dbReference type="Proteomes" id="UP000824242">
    <property type="component" value="Unassembled WGS sequence"/>
</dbReference>
<accession>A0A9D1ANR5</accession>
<comment type="caution">
    <text evidence="2">The sequence shown here is derived from an EMBL/GenBank/DDBJ whole genome shotgun (WGS) entry which is preliminary data.</text>
</comment>